<feature type="disulfide bond" evidence="8">
    <location>
        <begin position="217"/>
        <end position="303"/>
    </location>
</feature>
<keyword evidence="11" id="KW-1185">Reference proteome</keyword>
<name>A0A8J2PQY3_9HEXA</name>
<evidence type="ECO:0000256" key="5">
    <source>
        <dbReference type="ARBA" id="ARBA00022801"/>
    </source>
</evidence>
<keyword evidence="6 8" id="KW-1015">Disulfide bond</keyword>
<keyword evidence="3" id="KW-0929">Antimicrobial</keyword>
<reference evidence="10" key="1">
    <citation type="submission" date="2021-06" db="EMBL/GenBank/DDBJ databases">
        <authorList>
            <person name="Hodson N. C."/>
            <person name="Mongue J. A."/>
            <person name="Jaron S. K."/>
        </authorList>
    </citation>
    <scope>NUCLEOTIDE SEQUENCE</scope>
</reference>
<dbReference type="InterPro" id="IPR008597">
    <property type="entry name" value="Invert_lysozyme"/>
</dbReference>
<dbReference type="OrthoDB" id="6337871at2759"/>
<feature type="signal peptide" evidence="9">
    <location>
        <begin position="1"/>
        <end position="18"/>
    </location>
</feature>
<protein>
    <recommendedName>
        <fullName evidence="2">lysozyme</fullName>
        <ecNumber evidence="2">3.2.1.17</ecNumber>
    </recommendedName>
</protein>
<evidence type="ECO:0000256" key="4">
    <source>
        <dbReference type="ARBA" id="ARBA00022638"/>
    </source>
</evidence>
<evidence type="ECO:0000313" key="11">
    <source>
        <dbReference type="Proteomes" id="UP000708208"/>
    </source>
</evidence>
<dbReference type="PROSITE" id="PS00018">
    <property type="entry name" value="EF_HAND_1"/>
    <property type="match status" value="1"/>
</dbReference>
<feature type="disulfide bond" evidence="8">
    <location>
        <begin position="222"/>
        <end position="228"/>
    </location>
</feature>
<feature type="disulfide bond" evidence="8">
    <location>
        <begin position="273"/>
        <end position="279"/>
    </location>
</feature>
<proteinExistence type="predicted"/>
<dbReference type="EC" id="3.2.1.17" evidence="2"/>
<dbReference type="Pfam" id="PF05497">
    <property type="entry name" value="Destabilase"/>
    <property type="match status" value="1"/>
</dbReference>
<feature type="chain" id="PRO_5035297118" description="lysozyme" evidence="9">
    <location>
        <begin position="19"/>
        <end position="342"/>
    </location>
</feature>
<dbReference type="FunFam" id="1.10.530.10:FF:000019">
    <property type="entry name" value="lysozyme"/>
    <property type="match status" value="1"/>
</dbReference>
<dbReference type="GO" id="GO:0031640">
    <property type="term" value="P:killing of cells of another organism"/>
    <property type="evidence" value="ECO:0007669"/>
    <property type="project" value="UniProtKB-KW"/>
</dbReference>
<keyword evidence="9" id="KW-0732">Signal</keyword>
<evidence type="ECO:0000313" key="10">
    <source>
        <dbReference type="EMBL" id="CAG7833070.1"/>
    </source>
</evidence>
<dbReference type="InterPro" id="IPR018247">
    <property type="entry name" value="EF_Hand_1_Ca_BS"/>
</dbReference>
<evidence type="ECO:0000256" key="6">
    <source>
        <dbReference type="ARBA" id="ARBA00023157"/>
    </source>
</evidence>
<organism evidence="10 11">
    <name type="scientific">Allacma fusca</name>
    <dbReference type="NCBI Taxonomy" id="39272"/>
    <lineage>
        <taxon>Eukaryota</taxon>
        <taxon>Metazoa</taxon>
        <taxon>Ecdysozoa</taxon>
        <taxon>Arthropoda</taxon>
        <taxon>Hexapoda</taxon>
        <taxon>Collembola</taxon>
        <taxon>Symphypleona</taxon>
        <taxon>Sminthuridae</taxon>
        <taxon>Allacma</taxon>
    </lineage>
</organism>
<evidence type="ECO:0000256" key="8">
    <source>
        <dbReference type="PIRSR" id="PIRSR608597-3"/>
    </source>
</evidence>
<accession>A0A8J2PQY3</accession>
<dbReference type="CDD" id="cd16890">
    <property type="entry name" value="lyz_i"/>
    <property type="match status" value="1"/>
</dbReference>
<evidence type="ECO:0000256" key="7">
    <source>
        <dbReference type="ARBA" id="ARBA00023295"/>
    </source>
</evidence>
<gene>
    <name evidence="10" type="ORF">AFUS01_LOCUS42717</name>
</gene>
<keyword evidence="4" id="KW-0081">Bacteriolytic enzyme</keyword>
<evidence type="ECO:0000256" key="3">
    <source>
        <dbReference type="ARBA" id="ARBA00022529"/>
    </source>
</evidence>
<evidence type="ECO:0000256" key="9">
    <source>
        <dbReference type="SAM" id="SignalP"/>
    </source>
</evidence>
<dbReference type="Proteomes" id="UP000708208">
    <property type="component" value="Unassembled WGS sequence"/>
</dbReference>
<dbReference type="PANTHER" id="PTHR11195:SF13">
    <property type="entry name" value="INVERTEBRATE-TYPE LYSOZYME 2-RELATED"/>
    <property type="match status" value="1"/>
</dbReference>
<comment type="catalytic activity">
    <reaction evidence="1">
        <text>Hydrolysis of (1-&gt;4)-beta-linkages between N-acetylmuramic acid and N-acetyl-D-glucosamine residues in a peptidoglycan and between N-acetyl-D-glucosamine residues in chitodextrins.</text>
        <dbReference type="EC" id="3.2.1.17"/>
    </reaction>
</comment>
<sequence length="342" mass="38814">MSFAFWILAACQILTIAAEPTGESNRFFPFQTTQENALRQRQLVERLQREYLQEQSRLSVPLRSSRQQSPFQAEIIRASNEQVQNLQADQQRLLIQQGQVNQQFQQQQLQQQVVQQQQLQFAPQFQPQTRDQAAEVEAQRLEVQKQQQATASAQAQFQMQLLQQQMQAQRAIQQQIQQQQIQEQVQLQQAEGNRGRGRSQTIELSRHVRQEPMTEVCLACICQASTSCNLTTQCISGGQYCGPFLISRPYWLDAGSPTLLGDTATRPGAFEDCTADPVCSAQTVRTYMTKYARDCNGDGRIDCNDLGRIHLMGAYGCADPAVEQSPFFQRFQQCVVRASSVN</sequence>
<keyword evidence="5" id="KW-0378">Hydrolase</keyword>
<dbReference type="PANTHER" id="PTHR11195">
    <property type="entry name" value="DESTABILASE-RELATED"/>
    <property type="match status" value="1"/>
</dbReference>
<dbReference type="AlphaFoldDB" id="A0A8J2PQY3"/>
<dbReference type="EMBL" id="CAJVCH010568317">
    <property type="protein sequence ID" value="CAG7833070.1"/>
    <property type="molecule type" value="Genomic_DNA"/>
</dbReference>
<comment type="caution">
    <text evidence="10">The sequence shown here is derived from an EMBL/GenBank/DDBJ whole genome shotgun (WGS) entry which is preliminary data.</text>
</comment>
<dbReference type="GO" id="GO:0003796">
    <property type="term" value="F:lysozyme activity"/>
    <property type="evidence" value="ECO:0007669"/>
    <property type="project" value="UniProtKB-EC"/>
</dbReference>
<dbReference type="PROSITE" id="PS51909">
    <property type="entry name" value="LYSOZYME_I"/>
    <property type="match status" value="1"/>
</dbReference>
<keyword evidence="7" id="KW-0326">Glycosidase</keyword>
<dbReference type="GO" id="GO:0042742">
    <property type="term" value="P:defense response to bacterium"/>
    <property type="evidence" value="ECO:0007669"/>
    <property type="project" value="UniProtKB-KW"/>
</dbReference>
<evidence type="ECO:0000256" key="1">
    <source>
        <dbReference type="ARBA" id="ARBA00000632"/>
    </source>
</evidence>
<evidence type="ECO:0000256" key="2">
    <source>
        <dbReference type="ARBA" id="ARBA00012732"/>
    </source>
</evidence>